<accession>A0AC61QUQ3</accession>
<sequence>MKLDREKINLVMARKKMSVMGLAEAYGVSRARLNVILNSRKVTPICAGRVADALGVDVTEIIE</sequence>
<evidence type="ECO:0000313" key="2">
    <source>
        <dbReference type="Proteomes" id="UP000307720"/>
    </source>
</evidence>
<reference evidence="1" key="1">
    <citation type="submission" date="2019-04" db="EMBL/GenBank/DDBJ databases">
        <title>Microbes associate with the intestines of laboratory mice.</title>
        <authorList>
            <person name="Navarre W."/>
            <person name="Wong E."/>
            <person name="Huang K."/>
            <person name="Tropini C."/>
            <person name="Ng K."/>
            <person name="Yu B."/>
        </authorList>
    </citation>
    <scope>NUCLEOTIDE SEQUENCE</scope>
    <source>
        <strain evidence="1">NM72_1-8</strain>
    </source>
</reference>
<dbReference type="Proteomes" id="UP000307720">
    <property type="component" value="Unassembled WGS sequence"/>
</dbReference>
<evidence type="ECO:0000313" key="1">
    <source>
        <dbReference type="EMBL" id="TGX96323.1"/>
    </source>
</evidence>
<gene>
    <name evidence="1" type="ORF">E5357_16535</name>
</gene>
<keyword evidence="2" id="KW-1185">Reference proteome</keyword>
<organism evidence="1 2">
    <name type="scientific">Hominisplanchenecus murintestinalis</name>
    <dbReference type="NCBI Taxonomy" id="2941517"/>
    <lineage>
        <taxon>Bacteria</taxon>
        <taxon>Bacillati</taxon>
        <taxon>Bacillota</taxon>
        <taxon>Clostridia</taxon>
        <taxon>Lachnospirales</taxon>
        <taxon>Lachnospiraceae</taxon>
        <taxon>Hominisplanchenecus</taxon>
    </lineage>
</organism>
<protein>
    <submittedName>
        <fullName evidence="1">XRE family transcriptional regulator</fullName>
    </submittedName>
</protein>
<name>A0AC61QUQ3_9FIRM</name>
<proteinExistence type="predicted"/>
<comment type="caution">
    <text evidence="1">The sequence shown here is derived from an EMBL/GenBank/DDBJ whole genome shotgun (WGS) entry which is preliminary data.</text>
</comment>
<dbReference type="EMBL" id="SRZB01000069">
    <property type="protein sequence ID" value="TGX96323.1"/>
    <property type="molecule type" value="Genomic_DNA"/>
</dbReference>